<dbReference type="Gene3D" id="1.10.443.10">
    <property type="entry name" value="Intergrase catalytic core"/>
    <property type="match status" value="1"/>
</dbReference>
<name>A0A7V0NEL4_DESA2</name>
<dbReference type="Proteomes" id="UP000885706">
    <property type="component" value="Unassembled WGS sequence"/>
</dbReference>
<protein>
    <recommendedName>
        <fullName evidence="2">Tyr recombinase domain-containing protein</fullName>
    </recommendedName>
</protein>
<feature type="domain" description="Tyr recombinase" evidence="2">
    <location>
        <begin position="12"/>
        <end position="40"/>
    </location>
</feature>
<dbReference type="GO" id="GO:0003677">
    <property type="term" value="F:DNA binding"/>
    <property type="evidence" value="ECO:0007669"/>
    <property type="project" value="InterPro"/>
</dbReference>
<keyword evidence="1" id="KW-0233">DNA recombination</keyword>
<dbReference type="AlphaFoldDB" id="A0A7V0NEL4"/>
<dbReference type="SUPFAM" id="SSF56349">
    <property type="entry name" value="DNA breaking-rejoining enzymes"/>
    <property type="match status" value="1"/>
</dbReference>
<evidence type="ECO:0000256" key="1">
    <source>
        <dbReference type="ARBA" id="ARBA00023172"/>
    </source>
</evidence>
<dbReference type="InterPro" id="IPR011010">
    <property type="entry name" value="DNA_brk_join_enz"/>
</dbReference>
<dbReference type="InterPro" id="IPR002104">
    <property type="entry name" value="Integrase_catalytic"/>
</dbReference>
<evidence type="ECO:0000313" key="3">
    <source>
        <dbReference type="EMBL" id="HDD35677.1"/>
    </source>
</evidence>
<gene>
    <name evidence="3" type="ORF">ENF30_02630</name>
</gene>
<proteinExistence type="predicted"/>
<dbReference type="InterPro" id="IPR013762">
    <property type="entry name" value="Integrase-like_cat_sf"/>
</dbReference>
<evidence type="ECO:0000259" key="2">
    <source>
        <dbReference type="Pfam" id="PF00589"/>
    </source>
</evidence>
<dbReference type="GO" id="GO:0015074">
    <property type="term" value="P:DNA integration"/>
    <property type="evidence" value="ECO:0007669"/>
    <property type="project" value="InterPro"/>
</dbReference>
<organism evidence="3">
    <name type="scientific">Desulfofervidus auxilii</name>
    <dbReference type="NCBI Taxonomy" id="1621989"/>
    <lineage>
        <taxon>Bacteria</taxon>
        <taxon>Pseudomonadati</taxon>
        <taxon>Thermodesulfobacteriota</taxon>
        <taxon>Candidatus Desulfofervidia</taxon>
        <taxon>Candidatus Desulfofervidales</taxon>
        <taxon>Candidatus Desulfofervidaceae</taxon>
        <taxon>Candidatus Desulfofervidus</taxon>
    </lineage>
</organism>
<comment type="caution">
    <text evidence="3">The sequence shown here is derived from an EMBL/GenBank/DDBJ whole genome shotgun (WGS) entry which is preliminary data.</text>
</comment>
<accession>A0A7V0NEL4</accession>
<reference evidence="3" key="1">
    <citation type="journal article" date="2020" name="mSystems">
        <title>Genome- and Community-Level Interaction Insights into Carbon Utilization and Element Cycling Functions of Hydrothermarchaeota in Hydrothermal Sediment.</title>
        <authorList>
            <person name="Zhou Z."/>
            <person name="Liu Y."/>
            <person name="Xu W."/>
            <person name="Pan J."/>
            <person name="Luo Z.H."/>
            <person name="Li M."/>
        </authorList>
    </citation>
    <scope>NUCLEOTIDE SEQUENCE [LARGE SCALE GENOMIC DNA]</scope>
    <source>
        <strain evidence="3">HyVt-113</strain>
    </source>
</reference>
<sequence length="69" mass="7780">MFFGMKMVSLINGVDLMTVKELLGHKTISMTTRYAHLAPSHIQKAVAVLDGAIHGKNMTIRRNTQKWKI</sequence>
<dbReference type="GO" id="GO:0006310">
    <property type="term" value="P:DNA recombination"/>
    <property type="evidence" value="ECO:0007669"/>
    <property type="project" value="UniProtKB-KW"/>
</dbReference>
<dbReference type="Pfam" id="PF00589">
    <property type="entry name" value="Phage_integrase"/>
    <property type="match status" value="1"/>
</dbReference>
<dbReference type="EMBL" id="DQWQ01000115">
    <property type="protein sequence ID" value="HDD35677.1"/>
    <property type="molecule type" value="Genomic_DNA"/>
</dbReference>